<evidence type="ECO:0000313" key="2">
    <source>
        <dbReference type="EMBL" id="MBX7484110.1"/>
    </source>
</evidence>
<proteinExistence type="predicted"/>
<reference evidence="2 3" key="1">
    <citation type="submission" date="2021-08" db="EMBL/GenBank/DDBJ databases">
        <title>Comparative Genomics Analysis of the Genus Qipengyuania Reveals Extensive Genetic Diversity and Metabolic Versatility, Including the Description of Fifteen Novel Species.</title>
        <authorList>
            <person name="Liu Y."/>
        </authorList>
    </citation>
    <scope>NUCLEOTIDE SEQUENCE [LARGE SCALE GENOMIC DNA]</scope>
    <source>
        <strain evidence="2 3">6D47A</strain>
    </source>
</reference>
<sequence length="258" mass="28430">MSDTITPWSPYEGRTSLVSSGRKTLISAFGDVVMCRAGFPPYELPDIFEAPEDGGENDAARDLVRLDAEHMAHAFATGKLDTFGRPLGGGEVATIPMAHWEIDDQLPRFSTGAFNLERWWDASAEPTHRIFVDTKQFDRWLVSLQPLGPLTNRQVEAIVDPQKRAARAMAREVIVNESNQATLDEDHTQPSQDPPGAGPVLMTLDEVCDLTRRSSSTIYADMDKGIFPEPVKLGSSSRWLKTEVLAYIAEQAAKRGSG</sequence>
<keyword evidence="3" id="KW-1185">Reference proteome</keyword>
<dbReference type="Proteomes" id="UP000755104">
    <property type="component" value="Unassembled WGS sequence"/>
</dbReference>
<evidence type="ECO:0000313" key="3">
    <source>
        <dbReference type="Proteomes" id="UP000755104"/>
    </source>
</evidence>
<evidence type="ECO:0000256" key="1">
    <source>
        <dbReference type="SAM" id="MobiDB-lite"/>
    </source>
</evidence>
<organism evidence="2 3">
    <name type="scientific">Qipengyuania qiaonensis</name>
    <dbReference type="NCBI Taxonomy" id="2867240"/>
    <lineage>
        <taxon>Bacteria</taxon>
        <taxon>Pseudomonadati</taxon>
        <taxon>Pseudomonadota</taxon>
        <taxon>Alphaproteobacteria</taxon>
        <taxon>Sphingomonadales</taxon>
        <taxon>Erythrobacteraceae</taxon>
        <taxon>Qipengyuania</taxon>
    </lineage>
</organism>
<feature type="region of interest" description="Disordered" evidence="1">
    <location>
        <begin position="178"/>
        <end position="198"/>
    </location>
</feature>
<accession>A0ABS7JDT7</accession>
<dbReference type="Gene3D" id="1.10.238.160">
    <property type="match status" value="1"/>
</dbReference>
<dbReference type="EMBL" id="JAIGNO010000020">
    <property type="protein sequence ID" value="MBX7484110.1"/>
    <property type="molecule type" value="Genomic_DNA"/>
</dbReference>
<gene>
    <name evidence="2" type="ORF">K3174_16395</name>
</gene>
<comment type="caution">
    <text evidence="2">The sequence shown here is derived from an EMBL/GenBank/DDBJ whole genome shotgun (WGS) entry which is preliminary data.</text>
</comment>
<name>A0ABS7JDT7_9SPHN</name>
<dbReference type="RefSeq" id="WP_221560517.1">
    <property type="nucleotide sequence ID" value="NZ_JAIGNO010000020.1"/>
</dbReference>
<protein>
    <submittedName>
        <fullName evidence="2">AlpA family phage regulatory protein</fullName>
    </submittedName>
</protein>